<keyword evidence="3" id="KW-0964">Secreted</keyword>
<keyword evidence="10" id="KW-1015">Disulfide bond</keyword>
<evidence type="ECO:0000313" key="19">
    <source>
        <dbReference type="Proteomes" id="UP000298061"/>
    </source>
</evidence>
<comment type="similarity">
    <text evidence="13">Belongs to the polysaccharide monooxygenase AA9 family.</text>
</comment>
<comment type="cofactor">
    <cofactor evidence="1">
        <name>Cu(2+)</name>
        <dbReference type="ChEBI" id="CHEBI:29036"/>
    </cofactor>
</comment>
<keyword evidence="12" id="KW-0624">Polysaccharide degradation</keyword>
<evidence type="ECO:0000256" key="10">
    <source>
        <dbReference type="ARBA" id="ARBA00023157"/>
    </source>
</evidence>
<evidence type="ECO:0000313" key="18">
    <source>
        <dbReference type="EMBL" id="TFY76507.1"/>
    </source>
</evidence>
<evidence type="ECO:0000256" key="7">
    <source>
        <dbReference type="ARBA" id="ARBA00023002"/>
    </source>
</evidence>
<keyword evidence="6" id="KW-0136">Cellulose degradation</keyword>
<evidence type="ECO:0000256" key="2">
    <source>
        <dbReference type="ARBA" id="ARBA00004613"/>
    </source>
</evidence>
<evidence type="ECO:0000256" key="5">
    <source>
        <dbReference type="ARBA" id="ARBA00022729"/>
    </source>
</evidence>
<comment type="caution">
    <text evidence="18">The sequence shown here is derived from an EMBL/GenBank/DDBJ whole genome shotgun (WGS) entry which is preliminary data.</text>
</comment>
<dbReference type="OrthoDB" id="4849160at2759"/>
<dbReference type="GO" id="GO:0046872">
    <property type="term" value="F:metal ion binding"/>
    <property type="evidence" value="ECO:0007669"/>
    <property type="project" value="UniProtKB-KW"/>
</dbReference>
<evidence type="ECO:0000256" key="15">
    <source>
        <dbReference type="ARBA" id="ARBA00047174"/>
    </source>
</evidence>
<dbReference type="PANTHER" id="PTHR33353">
    <property type="entry name" value="PUTATIVE (AFU_ORTHOLOGUE AFUA_1G12560)-RELATED"/>
    <property type="match status" value="1"/>
</dbReference>
<dbReference type="CDD" id="cd21175">
    <property type="entry name" value="LPMO_AA9"/>
    <property type="match status" value="1"/>
</dbReference>
<evidence type="ECO:0000256" key="16">
    <source>
        <dbReference type="SAM" id="SignalP"/>
    </source>
</evidence>
<keyword evidence="4" id="KW-0479">Metal-binding</keyword>
<dbReference type="EMBL" id="SFCI01001184">
    <property type="protein sequence ID" value="TFY76507.1"/>
    <property type="molecule type" value="Genomic_DNA"/>
</dbReference>
<sequence>MSRSALLLALALCLAPTALAHGYLANVTIDGTTHIDDIGPVKGADNPFMLCGQAAQLASQVAPANPGSVVEFLWKDGDNTNWPHEIGPLMTYMARCQGTCDTFNGTGAQWFKIDELGQKPNSNGVKWFQADVQQGQAISVTLPNDLAPGDYLLRHEIIALHLADSLGGAEFYPSCTQVRVGGAGSTQPDSADLVAFPGAYSDNDPGIFDKDIFNPGNT</sequence>
<proteinExistence type="inferred from homology"/>
<reference evidence="18 19" key="1">
    <citation type="submission" date="2019-02" db="EMBL/GenBank/DDBJ databases">
        <title>Genome sequencing of the rare red list fungi Hericium alpestre (H. flagellum).</title>
        <authorList>
            <person name="Buettner E."/>
            <person name="Kellner H."/>
        </authorList>
    </citation>
    <scope>NUCLEOTIDE SEQUENCE [LARGE SCALE GENOMIC DNA]</scope>
    <source>
        <strain evidence="18 19">DSM 108284</strain>
    </source>
</reference>
<evidence type="ECO:0000256" key="11">
    <source>
        <dbReference type="ARBA" id="ARBA00023277"/>
    </source>
</evidence>
<dbReference type="GO" id="GO:0030245">
    <property type="term" value="P:cellulose catabolic process"/>
    <property type="evidence" value="ECO:0007669"/>
    <property type="project" value="UniProtKB-KW"/>
</dbReference>
<keyword evidence="7" id="KW-0560">Oxidoreductase</keyword>
<dbReference type="GO" id="GO:0005576">
    <property type="term" value="C:extracellular region"/>
    <property type="evidence" value="ECO:0007669"/>
    <property type="project" value="UniProtKB-SubCell"/>
</dbReference>
<feature type="domain" description="Auxiliary Activity family 9 catalytic" evidence="17">
    <location>
        <begin position="28"/>
        <end position="208"/>
    </location>
</feature>
<dbReference type="InterPro" id="IPR049892">
    <property type="entry name" value="AA9"/>
</dbReference>
<comment type="catalytic activity">
    <reaction evidence="14">
        <text>[(1-&gt;4)-beta-D-glucosyl]n+m + reduced acceptor + O2 = 4-dehydro-beta-D-glucosyl-[(1-&gt;4)-beta-D-glucosyl]n-1 + [(1-&gt;4)-beta-D-glucosyl]m + acceptor + H2O.</text>
        <dbReference type="EC" id="1.14.99.56"/>
    </reaction>
</comment>
<evidence type="ECO:0000256" key="13">
    <source>
        <dbReference type="ARBA" id="ARBA00044502"/>
    </source>
</evidence>
<feature type="signal peptide" evidence="16">
    <location>
        <begin position="1"/>
        <end position="20"/>
    </location>
</feature>
<protein>
    <recommendedName>
        <fullName evidence="15">lytic cellulose monooxygenase (C4-dehydrogenating)</fullName>
        <ecNumber evidence="15">1.14.99.56</ecNumber>
    </recommendedName>
</protein>
<dbReference type="InterPro" id="IPR005103">
    <property type="entry name" value="AA9_LPMO"/>
</dbReference>
<keyword evidence="5 16" id="KW-0732">Signal</keyword>
<evidence type="ECO:0000256" key="4">
    <source>
        <dbReference type="ARBA" id="ARBA00022723"/>
    </source>
</evidence>
<evidence type="ECO:0000256" key="6">
    <source>
        <dbReference type="ARBA" id="ARBA00023001"/>
    </source>
</evidence>
<name>A0A4Y9ZR25_9AGAM</name>
<keyword evidence="11" id="KW-0119">Carbohydrate metabolism</keyword>
<dbReference type="Pfam" id="PF03443">
    <property type="entry name" value="AA9"/>
    <property type="match status" value="1"/>
</dbReference>
<dbReference type="PANTHER" id="PTHR33353:SF10">
    <property type="entry name" value="ENDO-BETA-1,4-GLUCANASE D"/>
    <property type="match status" value="1"/>
</dbReference>
<dbReference type="STRING" id="135208.A0A4Y9ZR25"/>
<evidence type="ECO:0000259" key="17">
    <source>
        <dbReference type="Pfam" id="PF03443"/>
    </source>
</evidence>
<feature type="chain" id="PRO_5021398719" description="lytic cellulose monooxygenase (C4-dehydrogenating)" evidence="16">
    <location>
        <begin position="21"/>
        <end position="218"/>
    </location>
</feature>
<gene>
    <name evidence="18" type="ORF">EWM64_g7505</name>
</gene>
<feature type="non-terminal residue" evidence="18">
    <location>
        <position position="218"/>
    </location>
</feature>
<evidence type="ECO:0000256" key="1">
    <source>
        <dbReference type="ARBA" id="ARBA00001973"/>
    </source>
</evidence>
<accession>A0A4Y9ZR25</accession>
<organism evidence="18 19">
    <name type="scientific">Hericium alpestre</name>
    <dbReference type="NCBI Taxonomy" id="135208"/>
    <lineage>
        <taxon>Eukaryota</taxon>
        <taxon>Fungi</taxon>
        <taxon>Dikarya</taxon>
        <taxon>Basidiomycota</taxon>
        <taxon>Agaricomycotina</taxon>
        <taxon>Agaricomycetes</taxon>
        <taxon>Russulales</taxon>
        <taxon>Hericiaceae</taxon>
        <taxon>Hericium</taxon>
    </lineage>
</organism>
<evidence type="ECO:0000256" key="8">
    <source>
        <dbReference type="ARBA" id="ARBA00023008"/>
    </source>
</evidence>
<keyword evidence="19" id="KW-1185">Reference proteome</keyword>
<evidence type="ECO:0000256" key="12">
    <source>
        <dbReference type="ARBA" id="ARBA00023326"/>
    </source>
</evidence>
<dbReference type="AlphaFoldDB" id="A0A4Y9ZR25"/>
<evidence type="ECO:0000256" key="14">
    <source>
        <dbReference type="ARBA" id="ARBA00045077"/>
    </source>
</evidence>
<dbReference type="Gene3D" id="2.70.50.70">
    <property type="match status" value="1"/>
</dbReference>
<evidence type="ECO:0000256" key="9">
    <source>
        <dbReference type="ARBA" id="ARBA00023033"/>
    </source>
</evidence>
<keyword evidence="9" id="KW-0503">Monooxygenase</keyword>
<comment type="subcellular location">
    <subcellularLocation>
        <location evidence="2">Secreted</location>
    </subcellularLocation>
</comment>
<dbReference type="GO" id="GO:0004497">
    <property type="term" value="F:monooxygenase activity"/>
    <property type="evidence" value="ECO:0007669"/>
    <property type="project" value="UniProtKB-KW"/>
</dbReference>
<dbReference type="EC" id="1.14.99.56" evidence="15"/>
<keyword evidence="8" id="KW-0186">Copper</keyword>
<dbReference type="Proteomes" id="UP000298061">
    <property type="component" value="Unassembled WGS sequence"/>
</dbReference>
<evidence type="ECO:0000256" key="3">
    <source>
        <dbReference type="ARBA" id="ARBA00022525"/>
    </source>
</evidence>